<comment type="function">
    <text evidence="12">Plays a role in the flagellum-specific transport system.</text>
</comment>
<protein>
    <recommendedName>
        <fullName evidence="2 12">Flagellar biosynthetic protein FliP</fullName>
    </recommendedName>
</protein>
<comment type="similarity">
    <text evidence="1 12">Belongs to the FliP/MopC/SpaP family.</text>
</comment>
<evidence type="ECO:0000256" key="9">
    <source>
        <dbReference type="ARBA" id="ARBA00023136"/>
    </source>
</evidence>
<keyword evidence="9 12" id="KW-0472">Membrane</keyword>
<keyword evidence="5 12" id="KW-0812">Transmembrane</keyword>
<proteinExistence type="inferred from homology"/>
<dbReference type="PROSITE" id="PS01060">
    <property type="entry name" value="FLIP_1"/>
    <property type="match status" value="1"/>
</dbReference>
<evidence type="ECO:0000256" key="11">
    <source>
        <dbReference type="ARBA" id="ARBA00023225"/>
    </source>
</evidence>
<dbReference type="PANTHER" id="PTHR30587:SF0">
    <property type="entry name" value="FLAGELLAR BIOSYNTHETIC PROTEIN FLIP"/>
    <property type="match status" value="1"/>
</dbReference>
<keyword evidence="13" id="KW-0966">Cell projection</keyword>
<reference evidence="13 14" key="1">
    <citation type="submission" date="2015-08" db="EMBL/GenBank/DDBJ databases">
        <authorList>
            <person name="Babu N.S."/>
            <person name="Beckwith C.J."/>
            <person name="Beseler K.G."/>
            <person name="Brison A."/>
            <person name="Carone J.V."/>
            <person name="Caskin T.P."/>
            <person name="Diamond M."/>
            <person name="Durham M.E."/>
            <person name="Foxe J.M."/>
            <person name="Go M."/>
            <person name="Henderson B.A."/>
            <person name="Jones I.B."/>
            <person name="McGettigan J.A."/>
            <person name="Micheletti S.J."/>
            <person name="Nasrallah M.E."/>
            <person name="Ortiz D."/>
            <person name="Piller C.R."/>
            <person name="Privatt S.R."/>
            <person name="Schneider S.L."/>
            <person name="Sharp S."/>
            <person name="Smith T.C."/>
            <person name="Stanton J.D."/>
            <person name="Ullery H.E."/>
            <person name="Wilson R.J."/>
            <person name="Serrano M.G."/>
            <person name="Buck G."/>
            <person name="Lee V."/>
            <person name="Wang Y."/>
            <person name="Carvalho R."/>
            <person name="Voegtly L."/>
            <person name="Shi R."/>
            <person name="Duckworth R."/>
            <person name="Johnson A."/>
            <person name="Loviza R."/>
            <person name="Walstead R."/>
            <person name="Shah Z."/>
            <person name="Kiflezghi M."/>
            <person name="Wade K."/>
            <person name="Ball S.L."/>
            <person name="Bradley K.W."/>
            <person name="Asai D.J."/>
            <person name="Bowman C.A."/>
            <person name="Russell D.A."/>
            <person name="Pope W.H."/>
            <person name="Jacobs-Sera D."/>
            <person name="Hendrix R.W."/>
            <person name="Hatfull G.F."/>
        </authorList>
    </citation>
    <scope>NUCLEOTIDE SEQUENCE [LARGE SCALE GENOMIC DNA]</scope>
    <source>
        <strain evidence="13 14">DSM 27710</strain>
    </source>
</reference>
<dbReference type="GO" id="GO:0009425">
    <property type="term" value="C:bacterial-type flagellum basal body"/>
    <property type="evidence" value="ECO:0007669"/>
    <property type="project" value="UniProtKB-SubCell"/>
</dbReference>
<feature type="transmembrane region" description="Helical" evidence="12">
    <location>
        <begin position="170"/>
        <end position="190"/>
    </location>
</feature>
<keyword evidence="6 12" id="KW-1005">Bacterial flagellum biogenesis</keyword>
<dbReference type="RefSeq" id="WP_050727095.1">
    <property type="nucleotide sequence ID" value="NZ_CP012332.1"/>
</dbReference>
<evidence type="ECO:0000256" key="3">
    <source>
        <dbReference type="ARBA" id="ARBA00022448"/>
    </source>
</evidence>
<evidence type="ECO:0000256" key="2">
    <source>
        <dbReference type="ARBA" id="ARBA00021714"/>
    </source>
</evidence>
<evidence type="ECO:0000256" key="6">
    <source>
        <dbReference type="ARBA" id="ARBA00022795"/>
    </source>
</evidence>
<feature type="transmembrane region" description="Helical" evidence="12">
    <location>
        <begin position="69"/>
        <end position="88"/>
    </location>
</feature>
<dbReference type="InterPro" id="IPR005838">
    <property type="entry name" value="T3SS_IM_P"/>
</dbReference>
<evidence type="ECO:0000256" key="10">
    <source>
        <dbReference type="ARBA" id="ARBA00023143"/>
    </source>
</evidence>
<keyword evidence="10" id="KW-0975">Bacterial flagellum</keyword>
<evidence type="ECO:0000313" key="13">
    <source>
        <dbReference type="EMBL" id="AKU93013.1"/>
    </source>
</evidence>
<keyword evidence="14" id="KW-1185">Reference proteome</keyword>
<dbReference type="NCBIfam" id="NF009438">
    <property type="entry name" value="PRK12797.1"/>
    <property type="match status" value="1"/>
</dbReference>
<dbReference type="InterPro" id="IPR005837">
    <property type="entry name" value="FliP"/>
</dbReference>
<evidence type="ECO:0000256" key="1">
    <source>
        <dbReference type="ARBA" id="ARBA00006257"/>
    </source>
</evidence>
<dbReference type="GO" id="GO:0005886">
    <property type="term" value="C:plasma membrane"/>
    <property type="evidence" value="ECO:0007669"/>
    <property type="project" value="UniProtKB-SubCell"/>
</dbReference>
<keyword evidence="3 12" id="KW-0813">Transport</keyword>
<organism evidence="13 14">
    <name type="scientific">Vulgatibacter incomptus</name>
    <dbReference type="NCBI Taxonomy" id="1391653"/>
    <lineage>
        <taxon>Bacteria</taxon>
        <taxon>Pseudomonadati</taxon>
        <taxon>Myxococcota</taxon>
        <taxon>Myxococcia</taxon>
        <taxon>Myxococcales</taxon>
        <taxon>Cystobacterineae</taxon>
        <taxon>Vulgatibacteraceae</taxon>
        <taxon>Vulgatibacter</taxon>
    </lineage>
</organism>
<comment type="caution">
    <text evidence="12">Lacks conserved residue(s) required for the propagation of feature annotation.</text>
</comment>
<keyword evidence="4 12" id="KW-1003">Cell membrane</keyword>
<dbReference type="STRING" id="1391653.AKJ08_3400"/>
<keyword evidence="13" id="KW-0282">Flagellum</keyword>
<dbReference type="PANTHER" id="PTHR30587">
    <property type="entry name" value="FLAGELLAR BIOSYNTHETIC PROTEIN FLIP"/>
    <property type="match status" value="1"/>
</dbReference>
<comment type="subcellular location">
    <subcellularLocation>
        <location evidence="12">Cell membrane</location>
        <topology evidence="12">Multi-pass membrane protein</topology>
    </subcellularLocation>
    <subcellularLocation>
        <location evidence="12">Bacterial flagellum basal body</location>
    </subcellularLocation>
</comment>
<name>A0A0K1PHJ6_9BACT</name>
<sequence length="227" mass="24426">MSLLAATAAEPGLQLIVGGSGSAPVKLFLLLTALSFATAVLVSITSFTRIVIVLSFLRQAMGTPQLPPNPVLIGLALAISFFVMAPTAERVYSEALGPYLEDRMEGPDAFERASAPVREFLLRQTRENDLRLFYDLSSTARPARGEEIPLSVAIPAFMVSELTTAFRMGLFLYVPLLLVDLLVAAILMSMGMMMVPPTLISLPLKVGIFLLADGWHLVVGSLARSFG</sequence>
<feature type="transmembrane region" description="Helical" evidence="12">
    <location>
        <begin position="27"/>
        <end position="57"/>
    </location>
</feature>
<keyword evidence="11 12" id="KW-1006">Bacterial flagellum protein export</keyword>
<dbReference type="NCBIfam" id="TIGR01103">
    <property type="entry name" value="fliP"/>
    <property type="match status" value="1"/>
</dbReference>
<evidence type="ECO:0000256" key="7">
    <source>
        <dbReference type="ARBA" id="ARBA00022927"/>
    </source>
</evidence>
<dbReference type="PRINTS" id="PR00951">
    <property type="entry name" value="FLGBIOSNFLIP"/>
</dbReference>
<keyword evidence="13" id="KW-0969">Cilium</keyword>
<dbReference type="AlphaFoldDB" id="A0A0K1PHJ6"/>
<evidence type="ECO:0000256" key="4">
    <source>
        <dbReference type="ARBA" id="ARBA00022475"/>
    </source>
</evidence>
<dbReference type="EMBL" id="CP012332">
    <property type="protein sequence ID" value="AKU93013.1"/>
    <property type="molecule type" value="Genomic_DNA"/>
</dbReference>
<evidence type="ECO:0000256" key="5">
    <source>
        <dbReference type="ARBA" id="ARBA00022692"/>
    </source>
</evidence>
<dbReference type="GO" id="GO:0044781">
    <property type="term" value="P:bacterial-type flagellum organization"/>
    <property type="evidence" value="ECO:0007669"/>
    <property type="project" value="UniProtKB-UniRule"/>
</dbReference>
<keyword evidence="8 12" id="KW-1133">Transmembrane helix</keyword>
<evidence type="ECO:0000256" key="12">
    <source>
        <dbReference type="RuleBase" id="RU362069"/>
    </source>
</evidence>
<evidence type="ECO:0000313" key="14">
    <source>
        <dbReference type="Proteomes" id="UP000055590"/>
    </source>
</evidence>
<dbReference type="KEGG" id="vin:AKJ08_3400"/>
<dbReference type="PATRIC" id="fig|1391653.3.peg.3550"/>
<dbReference type="Pfam" id="PF00813">
    <property type="entry name" value="FliP"/>
    <property type="match status" value="1"/>
</dbReference>
<dbReference type="GO" id="GO:0009306">
    <property type="term" value="P:protein secretion"/>
    <property type="evidence" value="ECO:0007669"/>
    <property type="project" value="UniProtKB-UniRule"/>
</dbReference>
<dbReference type="PRINTS" id="PR01302">
    <property type="entry name" value="TYPE3IMPPROT"/>
</dbReference>
<evidence type="ECO:0000256" key="8">
    <source>
        <dbReference type="ARBA" id="ARBA00022989"/>
    </source>
</evidence>
<dbReference type="Proteomes" id="UP000055590">
    <property type="component" value="Chromosome"/>
</dbReference>
<gene>
    <name evidence="12" type="primary">fliP</name>
    <name evidence="13" type="ORF">AKJ08_3400</name>
</gene>
<dbReference type="OrthoDB" id="9805111at2"/>
<accession>A0A0K1PHJ6</accession>
<keyword evidence="7 12" id="KW-0653">Protein transport</keyword>